<dbReference type="Ensembl" id="ENSCSAVT00000019327.1">
    <property type="protein sequence ID" value="ENSCSAVP00000019120.1"/>
    <property type="gene ID" value="ENSCSAVG00000011227.1"/>
</dbReference>
<evidence type="ECO:0000313" key="3">
    <source>
        <dbReference type="Ensembl" id="ENSCSAVP00000019120.1"/>
    </source>
</evidence>
<evidence type="ECO:0000259" key="2">
    <source>
        <dbReference type="PROSITE" id="PS51038"/>
    </source>
</evidence>
<dbReference type="Gene3D" id="2.30.30.490">
    <property type="match status" value="1"/>
</dbReference>
<sequence>MQDEMLSYQWKEDTRISDRIELEQSKKLIAGYKPEFRCYRSLMLMNEAKKVLNLISIGDGVVIACGESKQDFYLAQVSSLYDTGESDGEMFATVIWYFKKEEIPKTKLPRRTFNNEVFLCTANAENVVDVETIINKCAIVYSESPVPINGESEESVSTYFYRKIFNGIKVSNYKPKAENKTSRRKTNGQQERASAKLDKNQTKKADPVITKTPLKSTENTKE</sequence>
<feature type="compositionally biased region" description="Basic and acidic residues" evidence="1">
    <location>
        <begin position="193"/>
        <end position="206"/>
    </location>
</feature>
<dbReference type="InterPro" id="IPR043151">
    <property type="entry name" value="BAH_sf"/>
</dbReference>
<keyword evidence="4" id="KW-1185">Reference proteome</keyword>
<feature type="region of interest" description="Disordered" evidence="1">
    <location>
        <begin position="175"/>
        <end position="222"/>
    </location>
</feature>
<reference evidence="3" key="2">
    <citation type="submission" date="2025-08" db="UniProtKB">
        <authorList>
            <consortium name="Ensembl"/>
        </authorList>
    </citation>
    <scope>IDENTIFICATION</scope>
</reference>
<evidence type="ECO:0000313" key="4">
    <source>
        <dbReference type="Proteomes" id="UP000007875"/>
    </source>
</evidence>
<organism evidence="3 4">
    <name type="scientific">Ciona savignyi</name>
    <name type="common">Pacific transparent sea squirt</name>
    <dbReference type="NCBI Taxonomy" id="51511"/>
    <lineage>
        <taxon>Eukaryota</taxon>
        <taxon>Metazoa</taxon>
        <taxon>Chordata</taxon>
        <taxon>Tunicata</taxon>
        <taxon>Ascidiacea</taxon>
        <taxon>Phlebobranchia</taxon>
        <taxon>Cionidae</taxon>
        <taxon>Ciona</taxon>
    </lineage>
</organism>
<reference evidence="4" key="1">
    <citation type="submission" date="2003-08" db="EMBL/GenBank/DDBJ databases">
        <authorList>
            <person name="Birren B."/>
            <person name="Nusbaum C."/>
            <person name="Abebe A."/>
            <person name="Abouelleil A."/>
            <person name="Adekoya E."/>
            <person name="Ait-zahra M."/>
            <person name="Allen N."/>
            <person name="Allen T."/>
            <person name="An P."/>
            <person name="Anderson M."/>
            <person name="Anderson S."/>
            <person name="Arachchi H."/>
            <person name="Armbruster J."/>
            <person name="Bachantsang P."/>
            <person name="Baldwin J."/>
            <person name="Barry A."/>
            <person name="Bayul T."/>
            <person name="Blitshsteyn B."/>
            <person name="Bloom T."/>
            <person name="Blye J."/>
            <person name="Boguslavskiy L."/>
            <person name="Borowsky M."/>
            <person name="Boukhgalter B."/>
            <person name="Brunache A."/>
            <person name="Butler J."/>
            <person name="Calixte N."/>
            <person name="Calvo S."/>
            <person name="Camarata J."/>
            <person name="Campo K."/>
            <person name="Chang J."/>
            <person name="Cheshatsang Y."/>
            <person name="Citroen M."/>
            <person name="Collymore A."/>
            <person name="Considine T."/>
            <person name="Cook A."/>
            <person name="Cooke P."/>
            <person name="Corum B."/>
            <person name="Cuomo C."/>
            <person name="David R."/>
            <person name="Dawoe T."/>
            <person name="Degray S."/>
            <person name="Dodge S."/>
            <person name="Dooley K."/>
            <person name="Dorje P."/>
            <person name="Dorjee K."/>
            <person name="Dorris L."/>
            <person name="Duffey N."/>
            <person name="Dupes A."/>
            <person name="Elkins T."/>
            <person name="Engels R."/>
            <person name="Erickson J."/>
            <person name="Farina A."/>
            <person name="Faro S."/>
            <person name="Ferreira P."/>
            <person name="Fischer H."/>
            <person name="Fitzgerald M."/>
            <person name="Foley K."/>
            <person name="Gage D."/>
            <person name="Galagan J."/>
            <person name="Gearin G."/>
            <person name="Gnerre S."/>
            <person name="Gnirke A."/>
            <person name="Goyette A."/>
            <person name="Graham J."/>
            <person name="Grandbois E."/>
            <person name="Gyaltsen K."/>
            <person name="Hafez N."/>
            <person name="Hagopian D."/>
            <person name="Hagos B."/>
            <person name="Hall J."/>
            <person name="Hatcher B."/>
            <person name="Heller A."/>
            <person name="Higgins H."/>
            <person name="Honan T."/>
            <person name="Horn A."/>
            <person name="Houde N."/>
            <person name="Hughes L."/>
            <person name="Hulme W."/>
            <person name="Husby E."/>
            <person name="Iliev I."/>
            <person name="Jaffe D."/>
            <person name="Jones C."/>
            <person name="Kamal M."/>
            <person name="Kamat A."/>
            <person name="Kamvysselis M."/>
            <person name="Karlsson E."/>
            <person name="Kells C."/>
            <person name="Kieu A."/>
            <person name="Kisner P."/>
            <person name="Kodira C."/>
            <person name="Kulbokas E."/>
            <person name="Labutti K."/>
            <person name="Lama D."/>
            <person name="Landers T."/>
            <person name="Leger J."/>
            <person name="Levine S."/>
            <person name="Lewis D."/>
            <person name="Lewis T."/>
            <person name="Lindblad-toh K."/>
            <person name="Liu X."/>
            <person name="Lokyitsang T."/>
            <person name="Lokyitsang Y."/>
            <person name="Lucien O."/>
            <person name="Lui A."/>
            <person name="Ma L.J."/>
            <person name="Mabbitt R."/>
            <person name="Macdonald J."/>
            <person name="Maclean C."/>
            <person name="Major J."/>
            <person name="Manning J."/>
            <person name="Marabella R."/>
            <person name="Maru K."/>
            <person name="Matthews C."/>
            <person name="Mauceli E."/>
            <person name="Mccarthy M."/>
            <person name="Mcdonough S."/>
            <person name="Mcghee T."/>
            <person name="Meldrim J."/>
            <person name="Meneus L."/>
            <person name="Mesirov J."/>
            <person name="Mihalev A."/>
            <person name="Mihova T."/>
            <person name="Mikkelsen T."/>
            <person name="Mlenga V."/>
            <person name="Moru K."/>
            <person name="Mozes J."/>
            <person name="Mulrain L."/>
            <person name="Munson G."/>
            <person name="Naylor J."/>
            <person name="Newes C."/>
            <person name="Nguyen C."/>
            <person name="Nguyen N."/>
            <person name="Nguyen T."/>
            <person name="Nicol R."/>
            <person name="Nielsen C."/>
            <person name="Nizzari M."/>
            <person name="Norbu C."/>
            <person name="Norbu N."/>
            <person name="O'donnell P."/>
            <person name="Okoawo O."/>
            <person name="O'leary S."/>
            <person name="Omotosho B."/>
            <person name="O'neill K."/>
            <person name="Osman S."/>
            <person name="Parker S."/>
            <person name="Perrin D."/>
            <person name="Phunkhang P."/>
            <person name="Piqani B."/>
            <person name="Purcell S."/>
            <person name="Rachupka T."/>
            <person name="Ramasamy U."/>
            <person name="Rameau R."/>
            <person name="Ray V."/>
            <person name="Raymond C."/>
            <person name="Retta R."/>
            <person name="Richardson S."/>
            <person name="Rise C."/>
            <person name="Rodriguez J."/>
            <person name="Rogers J."/>
            <person name="Rogov P."/>
            <person name="Rutman M."/>
            <person name="Schupbach R."/>
            <person name="Seaman C."/>
            <person name="Settipalli S."/>
            <person name="Sharpe T."/>
            <person name="Sheridan J."/>
            <person name="Sherpa N."/>
            <person name="Shi J."/>
            <person name="Smirnov S."/>
            <person name="Smith C."/>
            <person name="Sougnez C."/>
            <person name="Spencer B."/>
            <person name="Stalker J."/>
            <person name="Stange-thomann N."/>
            <person name="Stavropoulos S."/>
            <person name="Stetson K."/>
            <person name="Stone C."/>
            <person name="Stone S."/>
            <person name="Stubbs M."/>
            <person name="Talamas J."/>
            <person name="Tchuinga P."/>
            <person name="Tenzing P."/>
            <person name="Tesfaye S."/>
            <person name="Theodore J."/>
            <person name="Thoulutsang Y."/>
            <person name="Topham K."/>
            <person name="Towey S."/>
            <person name="Tsamla T."/>
            <person name="Tsomo N."/>
            <person name="Vallee D."/>
            <person name="Vassiliev H."/>
            <person name="Venkataraman V."/>
            <person name="Vinson J."/>
            <person name="Vo A."/>
            <person name="Wade C."/>
            <person name="Wang S."/>
            <person name="Wangchuk T."/>
            <person name="Wangdi T."/>
            <person name="Whittaker C."/>
            <person name="Wilkinson J."/>
            <person name="Wu Y."/>
            <person name="Wyman D."/>
            <person name="Yadav S."/>
            <person name="Yang S."/>
            <person name="Yang X."/>
            <person name="Yeager S."/>
            <person name="Yee E."/>
            <person name="Young G."/>
            <person name="Zainoun J."/>
            <person name="Zembeck L."/>
            <person name="Zimmer A."/>
            <person name="Zody M."/>
            <person name="Lander E."/>
        </authorList>
    </citation>
    <scope>NUCLEOTIDE SEQUENCE [LARGE SCALE GENOMIC DNA]</scope>
</reference>
<protein>
    <recommendedName>
        <fullName evidence="2">BAH domain-containing protein</fullName>
    </recommendedName>
</protein>
<feature type="compositionally biased region" description="Polar residues" evidence="1">
    <location>
        <begin position="213"/>
        <end position="222"/>
    </location>
</feature>
<dbReference type="Proteomes" id="UP000007875">
    <property type="component" value="Unassembled WGS sequence"/>
</dbReference>
<dbReference type="Pfam" id="PF01426">
    <property type="entry name" value="BAH"/>
    <property type="match status" value="1"/>
</dbReference>
<dbReference type="AlphaFoldDB" id="H2ZNF4"/>
<feature type="domain" description="BAH" evidence="2">
    <location>
        <begin position="53"/>
        <end position="176"/>
    </location>
</feature>
<dbReference type="InParanoid" id="H2ZNF4"/>
<dbReference type="HOGENOM" id="CLU_1247816_0_0_1"/>
<dbReference type="PROSITE" id="PS51038">
    <property type="entry name" value="BAH"/>
    <property type="match status" value="1"/>
</dbReference>
<name>H2ZNF4_CIOSA</name>
<accession>H2ZNF4</accession>
<dbReference type="InterPro" id="IPR001025">
    <property type="entry name" value="BAH_dom"/>
</dbReference>
<evidence type="ECO:0000256" key="1">
    <source>
        <dbReference type="SAM" id="MobiDB-lite"/>
    </source>
</evidence>
<dbReference type="GO" id="GO:0003682">
    <property type="term" value="F:chromatin binding"/>
    <property type="evidence" value="ECO:0007669"/>
    <property type="project" value="InterPro"/>
</dbReference>
<proteinExistence type="predicted"/>
<reference evidence="3" key="3">
    <citation type="submission" date="2025-09" db="UniProtKB">
        <authorList>
            <consortium name="Ensembl"/>
        </authorList>
    </citation>
    <scope>IDENTIFICATION</scope>
</reference>